<organism evidence="3 4">
    <name type="scientific">Mycetocola zhadangensis</name>
    <dbReference type="NCBI Taxonomy" id="1164595"/>
    <lineage>
        <taxon>Bacteria</taxon>
        <taxon>Bacillati</taxon>
        <taxon>Actinomycetota</taxon>
        <taxon>Actinomycetes</taxon>
        <taxon>Micrococcales</taxon>
        <taxon>Microbacteriaceae</taxon>
        <taxon>Mycetocola</taxon>
    </lineage>
</organism>
<dbReference type="AlphaFoldDB" id="A0A3L7J6X5"/>
<keyword evidence="2" id="KW-0472">Membrane</keyword>
<dbReference type="OrthoDB" id="4563217at2"/>
<accession>A0A3L7J6X5</accession>
<evidence type="ECO:0000256" key="2">
    <source>
        <dbReference type="SAM" id="Phobius"/>
    </source>
</evidence>
<dbReference type="EMBL" id="RCWJ01000001">
    <property type="protein sequence ID" value="RLQ86423.1"/>
    <property type="molecule type" value="Genomic_DNA"/>
</dbReference>
<dbReference type="InterPro" id="IPR001646">
    <property type="entry name" value="5peptide_repeat"/>
</dbReference>
<keyword evidence="4" id="KW-1185">Reference proteome</keyword>
<dbReference type="Pfam" id="PF00805">
    <property type="entry name" value="Pentapeptide"/>
    <property type="match status" value="3"/>
</dbReference>
<feature type="transmembrane region" description="Helical" evidence="2">
    <location>
        <begin position="21"/>
        <end position="50"/>
    </location>
</feature>
<dbReference type="SUPFAM" id="SSF141571">
    <property type="entry name" value="Pentapeptide repeat-like"/>
    <property type="match status" value="1"/>
</dbReference>
<dbReference type="InterPro" id="IPR051082">
    <property type="entry name" value="Pentapeptide-BTB/POZ_domain"/>
</dbReference>
<keyword evidence="2" id="KW-1133">Transmembrane helix</keyword>
<keyword evidence="2" id="KW-0812">Transmembrane</keyword>
<dbReference type="Gene3D" id="2.160.20.80">
    <property type="entry name" value="E3 ubiquitin-protein ligase SopA"/>
    <property type="match status" value="1"/>
</dbReference>
<protein>
    <submittedName>
        <fullName evidence="3">Pentapeptide repeat-containing protein</fullName>
    </submittedName>
</protein>
<gene>
    <name evidence="3" type="ORF">D9V28_06305</name>
</gene>
<reference evidence="3 4" key="1">
    <citation type="submission" date="2018-10" db="EMBL/GenBank/DDBJ databases">
        <authorList>
            <person name="Li J."/>
        </authorList>
    </citation>
    <scope>NUCLEOTIDE SEQUENCE [LARGE SCALE GENOMIC DNA]</scope>
    <source>
        <strain evidence="3 4">ZD1-4</strain>
    </source>
</reference>
<comment type="caution">
    <text evidence="3">The sequence shown here is derived from an EMBL/GenBank/DDBJ whole genome shotgun (WGS) entry which is preliminary data.</text>
</comment>
<dbReference type="PANTHER" id="PTHR14136">
    <property type="entry name" value="BTB_POZ DOMAIN-CONTAINING PROTEIN KCTD9"/>
    <property type="match status" value="1"/>
</dbReference>
<proteinExistence type="predicted"/>
<feature type="transmembrane region" description="Helical" evidence="2">
    <location>
        <begin position="70"/>
        <end position="89"/>
    </location>
</feature>
<sequence length="371" mass="40579">MTVIPEPPVPHPGQWHRTWPWLCASLFVLVSIPLILWAPAWMVFGAFPWNHTTDSTSVEWANALTAARQSVLWTLGGLVALVGVVLSLYRNRREHLSVQLEQHRQFLDKDRQRLESDRHWTSRYTDAIGQLGDVKSVSVRLGGIYALERLASEAAVADRQTILDVLAAYLRESASMEHQKGHLPPPTEDEMSTDTAAVATVLARLTQSHENAGYWNINLHGVDLHGANLEGARLPSAHLDYANLEHANLRFAVLEDAGMHFVRLTDADLHNANCRGAHLPDAALSGASLGSADLSNAYLNRSDLSRSHLSHATLTGANLSGAIFDGAHLNGADLSQATGTTFEQLEAAEMWDESTRWPDGHTPSIPAKTGS</sequence>
<evidence type="ECO:0000256" key="1">
    <source>
        <dbReference type="SAM" id="MobiDB-lite"/>
    </source>
</evidence>
<dbReference type="Proteomes" id="UP000282460">
    <property type="component" value="Unassembled WGS sequence"/>
</dbReference>
<name>A0A3L7J6X5_9MICO</name>
<feature type="region of interest" description="Disordered" evidence="1">
    <location>
        <begin position="351"/>
        <end position="371"/>
    </location>
</feature>
<evidence type="ECO:0000313" key="4">
    <source>
        <dbReference type="Proteomes" id="UP000282460"/>
    </source>
</evidence>
<evidence type="ECO:0000313" key="3">
    <source>
        <dbReference type="EMBL" id="RLQ86423.1"/>
    </source>
</evidence>
<dbReference type="PANTHER" id="PTHR14136:SF17">
    <property type="entry name" value="BTB_POZ DOMAIN-CONTAINING PROTEIN KCTD9"/>
    <property type="match status" value="1"/>
</dbReference>